<accession>A0AAD9FHX0</accession>
<keyword evidence="3" id="KW-0436">Ligase</keyword>
<dbReference type="GO" id="GO:0016874">
    <property type="term" value="F:ligase activity"/>
    <property type="evidence" value="ECO:0007669"/>
    <property type="project" value="UniProtKB-KW"/>
</dbReference>
<organism evidence="3 4">
    <name type="scientific">Dissostichus eleginoides</name>
    <name type="common">Patagonian toothfish</name>
    <name type="synonym">Dissostichus amissus</name>
    <dbReference type="NCBI Taxonomy" id="100907"/>
    <lineage>
        <taxon>Eukaryota</taxon>
        <taxon>Metazoa</taxon>
        <taxon>Chordata</taxon>
        <taxon>Craniata</taxon>
        <taxon>Vertebrata</taxon>
        <taxon>Euteleostomi</taxon>
        <taxon>Actinopterygii</taxon>
        <taxon>Neopterygii</taxon>
        <taxon>Teleostei</taxon>
        <taxon>Neoteleostei</taxon>
        <taxon>Acanthomorphata</taxon>
        <taxon>Eupercaria</taxon>
        <taxon>Perciformes</taxon>
        <taxon>Notothenioidei</taxon>
        <taxon>Nototheniidae</taxon>
        <taxon>Dissostichus</taxon>
    </lineage>
</organism>
<protein>
    <submittedName>
        <fullName evidence="3">Cysteine--tRNA ligase</fullName>
    </submittedName>
</protein>
<evidence type="ECO:0000256" key="1">
    <source>
        <dbReference type="SAM" id="Coils"/>
    </source>
</evidence>
<evidence type="ECO:0000256" key="2">
    <source>
        <dbReference type="SAM" id="MobiDB-lite"/>
    </source>
</evidence>
<evidence type="ECO:0000313" key="4">
    <source>
        <dbReference type="Proteomes" id="UP001228049"/>
    </source>
</evidence>
<evidence type="ECO:0000313" key="3">
    <source>
        <dbReference type="EMBL" id="KAK1902374.1"/>
    </source>
</evidence>
<feature type="compositionally biased region" description="Polar residues" evidence="2">
    <location>
        <begin position="24"/>
        <end position="34"/>
    </location>
</feature>
<dbReference type="AlphaFoldDB" id="A0AAD9FHX0"/>
<feature type="region of interest" description="Disordered" evidence="2">
    <location>
        <begin position="1"/>
        <end position="47"/>
    </location>
</feature>
<keyword evidence="1" id="KW-0175">Coiled coil</keyword>
<dbReference type="EMBL" id="JASDAP010000005">
    <property type="protein sequence ID" value="KAK1902374.1"/>
    <property type="molecule type" value="Genomic_DNA"/>
</dbReference>
<name>A0AAD9FHX0_DISEL</name>
<reference evidence="3" key="1">
    <citation type="submission" date="2023-04" db="EMBL/GenBank/DDBJ databases">
        <title>Chromosome-level genome of Chaenocephalus aceratus.</title>
        <authorList>
            <person name="Park H."/>
        </authorList>
    </citation>
    <scope>NUCLEOTIDE SEQUENCE</scope>
    <source>
        <strain evidence="3">DE</strain>
        <tissue evidence="3">Muscle</tissue>
    </source>
</reference>
<feature type="coiled-coil region" evidence="1">
    <location>
        <begin position="53"/>
        <end position="108"/>
    </location>
</feature>
<gene>
    <name evidence="3" type="ORF">KUDE01_005338</name>
</gene>
<comment type="caution">
    <text evidence="3">The sequence shown here is derived from an EMBL/GenBank/DDBJ whole genome shotgun (WGS) entry which is preliminary data.</text>
</comment>
<proteinExistence type="predicted"/>
<dbReference type="Proteomes" id="UP001228049">
    <property type="component" value="Unassembled WGS sequence"/>
</dbReference>
<keyword evidence="4" id="KW-1185">Reference proteome</keyword>
<sequence>MPRRGKKSIAPTKENEEDEEGQLSRASSISNMDDTQPDSESERNGESNLALILKELRELRKDFGQQLSGIKEDISKIGKRVEEAEERINGAETRIQSSEDVLTELEGTVVYGSVEEITMDMAKRGIPVTVVKKTTSLLDQISRMTWRSSEKRGNRDTTRANQGFKEWLHAYRRQDT</sequence>